<dbReference type="VEuPathDB" id="FungiDB:BO78DRAFT_237898"/>
<protein>
    <recommendedName>
        <fullName evidence="17">CFEM domain-containing protein</fullName>
    </recommendedName>
</protein>
<feature type="compositionally biased region" description="Polar residues" evidence="14">
    <location>
        <begin position="185"/>
        <end position="198"/>
    </location>
</feature>
<feature type="transmembrane region" description="Helical" evidence="15">
    <location>
        <begin position="223"/>
        <end position="248"/>
    </location>
</feature>
<evidence type="ECO:0000256" key="4">
    <source>
        <dbReference type="ARBA" id="ARBA00010031"/>
    </source>
</evidence>
<evidence type="ECO:0000313" key="18">
    <source>
        <dbReference type="EMBL" id="PYI10295.1"/>
    </source>
</evidence>
<feature type="domain" description="CFEM" evidence="17">
    <location>
        <begin position="14"/>
        <end position="139"/>
    </location>
</feature>
<dbReference type="PANTHER" id="PTHR15549">
    <property type="entry name" value="PAIRED IMMUNOGLOBULIN-LIKE TYPE 2 RECEPTOR"/>
    <property type="match status" value="1"/>
</dbReference>
<dbReference type="Proteomes" id="UP000248423">
    <property type="component" value="Unassembled WGS sequence"/>
</dbReference>
<comment type="caution">
    <text evidence="13">Lacks conserved residue(s) required for the propagation of feature annotation.</text>
</comment>
<dbReference type="InterPro" id="IPR008427">
    <property type="entry name" value="Extracellular_membr_CFEM_dom"/>
</dbReference>
<evidence type="ECO:0000256" key="7">
    <source>
        <dbReference type="ARBA" id="ARBA00022692"/>
    </source>
</evidence>
<feature type="region of interest" description="Disordered" evidence="14">
    <location>
        <begin position="629"/>
        <end position="704"/>
    </location>
</feature>
<dbReference type="GO" id="GO:0046872">
    <property type="term" value="F:metal ion binding"/>
    <property type="evidence" value="ECO:0007669"/>
    <property type="project" value="UniProtKB-UniRule"/>
</dbReference>
<keyword evidence="7 15" id="KW-0812">Transmembrane</keyword>
<evidence type="ECO:0000256" key="8">
    <source>
        <dbReference type="ARBA" id="ARBA00022729"/>
    </source>
</evidence>
<evidence type="ECO:0000256" key="13">
    <source>
        <dbReference type="PROSITE-ProRule" id="PRU01356"/>
    </source>
</evidence>
<dbReference type="Pfam" id="PF05730">
    <property type="entry name" value="CFEM"/>
    <property type="match status" value="1"/>
</dbReference>
<keyword evidence="13" id="KW-0349">Heme</keyword>
<dbReference type="AlphaFoldDB" id="A0A319ERE3"/>
<feature type="region of interest" description="Disordered" evidence="14">
    <location>
        <begin position="122"/>
        <end position="217"/>
    </location>
</feature>
<evidence type="ECO:0000256" key="10">
    <source>
        <dbReference type="ARBA" id="ARBA00023136"/>
    </source>
</evidence>
<evidence type="ECO:0000256" key="6">
    <source>
        <dbReference type="ARBA" id="ARBA00022622"/>
    </source>
</evidence>
<accession>A0A319ERE3</accession>
<dbReference type="OrthoDB" id="3946741at2759"/>
<dbReference type="GO" id="GO:0098552">
    <property type="term" value="C:side of membrane"/>
    <property type="evidence" value="ECO:0007669"/>
    <property type="project" value="UniProtKB-KW"/>
</dbReference>
<feature type="region of interest" description="Disordered" evidence="14">
    <location>
        <begin position="266"/>
        <end position="298"/>
    </location>
</feature>
<keyword evidence="12" id="KW-0449">Lipoprotein</keyword>
<feature type="compositionally biased region" description="Low complexity" evidence="14">
    <location>
        <begin position="406"/>
        <end position="420"/>
    </location>
</feature>
<feature type="compositionally biased region" description="Pro residues" evidence="14">
    <location>
        <begin position="276"/>
        <end position="289"/>
    </location>
</feature>
<organism evidence="18 19">
    <name type="scientific">Aspergillus sclerotiicarbonarius (strain CBS 121057 / IBT 28362)</name>
    <dbReference type="NCBI Taxonomy" id="1448318"/>
    <lineage>
        <taxon>Eukaryota</taxon>
        <taxon>Fungi</taxon>
        <taxon>Dikarya</taxon>
        <taxon>Ascomycota</taxon>
        <taxon>Pezizomycotina</taxon>
        <taxon>Eurotiomycetes</taxon>
        <taxon>Eurotiomycetidae</taxon>
        <taxon>Eurotiales</taxon>
        <taxon>Aspergillaceae</taxon>
        <taxon>Aspergillus</taxon>
        <taxon>Aspergillus subgen. Circumdati</taxon>
    </lineage>
</organism>
<keyword evidence="5" id="KW-0964">Secreted</keyword>
<evidence type="ECO:0000256" key="9">
    <source>
        <dbReference type="ARBA" id="ARBA00022989"/>
    </source>
</evidence>
<evidence type="ECO:0000256" key="14">
    <source>
        <dbReference type="SAM" id="MobiDB-lite"/>
    </source>
</evidence>
<name>A0A319ERE3_ASPSB</name>
<evidence type="ECO:0000256" key="1">
    <source>
        <dbReference type="ARBA" id="ARBA00004167"/>
    </source>
</evidence>
<keyword evidence="19" id="KW-1185">Reference proteome</keyword>
<keyword evidence="11 13" id="KW-1015">Disulfide bond</keyword>
<evidence type="ECO:0000313" key="19">
    <source>
        <dbReference type="Proteomes" id="UP000248423"/>
    </source>
</evidence>
<keyword evidence="9 15" id="KW-1133">Transmembrane helix</keyword>
<dbReference type="PROSITE" id="PS52012">
    <property type="entry name" value="CFEM"/>
    <property type="match status" value="1"/>
</dbReference>
<evidence type="ECO:0000256" key="15">
    <source>
        <dbReference type="SAM" id="Phobius"/>
    </source>
</evidence>
<dbReference type="STRING" id="1448318.A0A319ERE3"/>
<keyword evidence="6" id="KW-0325">Glycoprotein</keyword>
<dbReference type="GO" id="GO:0071944">
    <property type="term" value="C:cell periphery"/>
    <property type="evidence" value="ECO:0007669"/>
    <property type="project" value="UniProtKB-ARBA"/>
</dbReference>
<dbReference type="GO" id="GO:0005576">
    <property type="term" value="C:extracellular region"/>
    <property type="evidence" value="ECO:0007669"/>
    <property type="project" value="UniProtKB-SubCell"/>
</dbReference>
<keyword evidence="13" id="KW-0479">Metal-binding</keyword>
<feature type="compositionally biased region" description="Low complexity" evidence="14">
    <location>
        <begin position="199"/>
        <end position="212"/>
    </location>
</feature>
<comment type="subcellular location">
    <subcellularLocation>
        <location evidence="2">Membrane</location>
        <topology evidence="2">Lipid-anchor</topology>
        <topology evidence="2">GPI-anchor</topology>
    </subcellularLocation>
    <subcellularLocation>
        <location evidence="1">Membrane</location>
        <topology evidence="1">Single-pass membrane protein</topology>
    </subcellularLocation>
    <subcellularLocation>
        <location evidence="3">Secreted</location>
    </subcellularLocation>
</comment>
<dbReference type="EMBL" id="KZ826323">
    <property type="protein sequence ID" value="PYI10295.1"/>
    <property type="molecule type" value="Genomic_DNA"/>
</dbReference>
<feature type="disulfide bond" evidence="13">
    <location>
        <begin position="60"/>
        <end position="67"/>
    </location>
</feature>
<comment type="similarity">
    <text evidence="4">Belongs to the RBT5 family.</text>
</comment>
<feature type="signal peptide" evidence="16">
    <location>
        <begin position="1"/>
        <end position="25"/>
    </location>
</feature>
<keyword evidence="8 16" id="KW-0732">Signal</keyword>
<evidence type="ECO:0000256" key="16">
    <source>
        <dbReference type="SAM" id="SignalP"/>
    </source>
</evidence>
<dbReference type="InterPro" id="IPR051694">
    <property type="entry name" value="Immunoregulatory_rcpt-like"/>
</dbReference>
<feature type="chain" id="PRO_5016268486" description="CFEM domain-containing protein" evidence="16">
    <location>
        <begin position="26"/>
        <end position="704"/>
    </location>
</feature>
<reference evidence="18 19" key="1">
    <citation type="submission" date="2018-02" db="EMBL/GenBank/DDBJ databases">
        <title>The genomes of Aspergillus section Nigri reveals drivers in fungal speciation.</title>
        <authorList>
            <consortium name="DOE Joint Genome Institute"/>
            <person name="Vesth T.C."/>
            <person name="Nybo J."/>
            <person name="Theobald S."/>
            <person name="Brandl J."/>
            <person name="Frisvad J.C."/>
            <person name="Nielsen K.F."/>
            <person name="Lyhne E.K."/>
            <person name="Kogle M.E."/>
            <person name="Kuo A."/>
            <person name="Riley R."/>
            <person name="Clum A."/>
            <person name="Nolan M."/>
            <person name="Lipzen A."/>
            <person name="Salamov A."/>
            <person name="Henrissat B."/>
            <person name="Wiebenga A."/>
            <person name="De vries R.P."/>
            <person name="Grigoriev I.V."/>
            <person name="Mortensen U.H."/>
            <person name="Andersen M.R."/>
            <person name="Baker S.E."/>
        </authorList>
    </citation>
    <scope>NUCLEOTIDE SEQUENCE [LARGE SCALE GENOMIC DNA]</scope>
    <source>
        <strain evidence="18 19">CBS 121057</strain>
    </source>
</reference>
<evidence type="ECO:0000256" key="5">
    <source>
        <dbReference type="ARBA" id="ARBA00022525"/>
    </source>
</evidence>
<keyword evidence="6" id="KW-0336">GPI-anchor</keyword>
<feature type="compositionally biased region" description="Low complexity" evidence="14">
    <location>
        <begin position="126"/>
        <end position="184"/>
    </location>
</feature>
<feature type="binding site" description="axial binding residue" evidence="13">
    <location>
        <position position="64"/>
    </location>
    <ligand>
        <name>heme</name>
        <dbReference type="ChEBI" id="CHEBI:30413"/>
    </ligand>
    <ligandPart>
        <name>Fe</name>
        <dbReference type="ChEBI" id="CHEBI:18248"/>
    </ligandPart>
</feature>
<evidence type="ECO:0000256" key="3">
    <source>
        <dbReference type="ARBA" id="ARBA00004613"/>
    </source>
</evidence>
<feature type="region of interest" description="Disordered" evidence="14">
    <location>
        <begin position="373"/>
        <end position="428"/>
    </location>
</feature>
<keyword evidence="10 15" id="KW-0472">Membrane</keyword>
<evidence type="ECO:0000256" key="2">
    <source>
        <dbReference type="ARBA" id="ARBA00004589"/>
    </source>
</evidence>
<keyword evidence="13" id="KW-0408">Iron</keyword>
<evidence type="ECO:0000256" key="12">
    <source>
        <dbReference type="ARBA" id="ARBA00023288"/>
    </source>
</evidence>
<proteinExistence type="inferred from homology"/>
<gene>
    <name evidence="18" type="ORF">BO78DRAFT_237898</name>
</gene>
<sequence>MLSSAGRLFTIALSILTCLAYGSQSTFPTASATSLSALIPTCAADCVKEFITSNYPKDACSEWDLDCLCRTNTTSGYTLGEGAFRCSLSLCPIETVSSSDLYNICDSVPGALPRTHATITATVMPTKTTHTLETTTTTEHTTTRTVSSSPSSSSSSDTTRSMPSSNTNSESSTSTEHASVTTATFQSPLTVTSPRNLPTSTGNTTSSGQSASEDASDSRLEPAAVIGVSVASGISGFFIVGVIIYFCCRKIRRRNQHNKDQDFFEIGGVMSEPPDFAFPPRRPTGPRPMPSTTDRDSETSRLITPFEPRAQTPAVVVTGPGNHHSDSPMGIYSADRIGFAISSNSEVEASLSQSSPRTLSDLLPDKPSLGLYPEPLRWSRQKQPRPNSHATLFEEDVTRPRSFLGASYRNPNPSAPSSRSQGSRPYPRVPMAGLPANPRAMLHGFGEDQGGKLDMKGPNYRNMTVDADTGETIQSSSRSDTYNGLLYHSPVLDAEQHIDGNRQDRDAGHARVVVQQSSYGAASRLYHDADAKNNMLYSLDDKFEDIDIDGKTDRIHRESRHSGGLRPLTPVREVRTPTHEPTRWNWKFPSSDHLDLPRMPFSGAVSAGQEIVSRPRIVRRDDIKRVQIRRKPHPEGLNAPYSPDDYWLGHSPGSGAKAKAGRQSTDSIRSIGSVRGHMPKKKPLPPERNLTPSRSGSDLILRVD</sequence>
<dbReference type="PANTHER" id="PTHR15549:SF16">
    <property type="entry name" value="EXTRACELLULAR MEMBRANE PROTEIN CFEM DOMAIN-CONTAINING PROTEIN"/>
    <property type="match status" value="1"/>
</dbReference>
<evidence type="ECO:0000259" key="17">
    <source>
        <dbReference type="PROSITE" id="PS52012"/>
    </source>
</evidence>
<evidence type="ECO:0000256" key="11">
    <source>
        <dbReference type="ARBA" id="ARBA00023157"/>
    </source>
</evidence>